<dbReference type="Pfam" id="PF13556">
    <property type="entry name" value="HTH_30"/>
    <property type="match status" value="1"/>
</dbReference>
<organism evidence="2 3">
    <name type="scientific">Paenibacillus enshidis</name>
    <dbReference type="NCBI Taxonomy" id="1458439"/>
    <lineage>
        <taxon>Bacteria</taxon>
        <taxon>Bacillati</taxon>
        <taxon>Bacillota</taxon>
        <taxon>Bacilli</taxon>
        <taxon>Bacillales</taxon>
        <taxon>Paenibacillaceae</taxon>
        <taxon>Paenibacillus</taxon>
    </lineage>
</organism>
<dbReference type="Proteomes" id="UP001580346">
    <property type="component" value="Unassembled WGS sequence"/>
</dbReference>
<dbReference type="RefSeq" id="WP_375357941.1">
    <property type="nucleotide sequence ID" value="NZ_JBHHMI010000036.1"/>
</dbReference>
<reference evidence="2 3" key="1">
    <citation type="submission" date="2024-09" db="EMBL/GenBank/DDBJ databases">
        <title>Paenibacillus zeirhizospherea sp. nov., isolated from surface of the maize (Zea mays) roots in a horticulture field, Hungary.</title>
        <authorList>
            <person name="Marton D."/>
            <person name="Farkas M."/>
            <person name="Bedics A."/>
            <person name="Toth E."/>
            <person name="Tancsics A."/>
            <person name="Boka K."/>
            <person name="Maroti G."/>
            <person name="Kriszt B."/>
            <person name="Cserhati M."/>
        </authorList>
    </citation>
    <scope>NUCLEOTIDE SEQUENCE [LARGE SCALE GENOMIC DNA]</scope>
    <source>
        <strain evidence="2 3">KCTC 33519</strain>
    </source>
</reference>
<evidence type="ECO:0000313" key="3">
    <source>
        <dbReference type="Proteomes" id="UP001580346"/>
    </source>
</evidence>
<dbReference type="SUPFAM" id="SSF46689">
    <property type="entry name" value="Homeodomain-like"/>
    <property type="match status" value="1"/>
</dbReference>
<keyword evidence="3" id="KW-1185">Reference proteome</keyword>
<dbReference type="Gene3D" id="1.10.10.2840">
    <property type="entry name" value="PucR C-terminal helix-turn-helix domain"/>
    <property type="match status" value="1"/>
</dbReference>
<evidence type="ECO:0000259" key="1">
    <source>
        <dbReference type="Pfam" id="PF13556"/>
    </source>
</evidence>
<dbReference type="PANTHER" id="PTHR33744">
    <property type="entry name" value="CARBOHYDRATE DIACID REGULATOR"/>
    <property type="match status" value="1"/>
</dbReference>
<dbReference type="InterPro" id="IPR025736">
    <property type="entry name" value="PucR_C-HTH_dom"/>
</dbReference>
<name>A0ABV5AZM2_9BACL</name>
<accession>A0ABV5AZM2</accession>
<gene>
    <name evidence="2" type="ORF">ACE41H_23200</name>
</gene>
<dbReference type="InterPro" id="IPR051448">
    <property type="entry name" value="CdaR-like_regulators"/>
</dbReference>
<dbReference type="PANTHER" id="PTHR33744:SF15">
    <property type="entry name" value="CARBOHYDRATE DIACID REGULATOR"/>
    <property type="match status" value="1"/>
</dbReference>
<evidence type="ECO:0000313" key="2">
    <source>
        <dbReference type="EMBL" id="MFB5269671.1"/>
    </source>
</evidence>
<proteinExistence type="predicted"/>
<comment type="caution">
    <text evidence="2">The sequence shown here is derived from an EMBL/GenBank/DDBJ whole genome shotgun (WGS) entry which is preliminary data.</text>
</comment>
<dbReference type="InterPro" id="IPR009057">
    <property type="entry name" value="Homeodomain-like_sf"/>
</dbReference>
<dbReference type="InterPro" id="IPR042070">
    <property type="entry name" value="PucR_C-HTH_sf"/>
</dbReference>
<dbReference type="EMBL" id="JBHHMI010000036">
    <property type="protein sequence ID" value="MFB5269671.1"/>
    <property type="molecule type" value="Genomic_DNA"/>
</dbReference>
<feature type="domain" description="PucR C-terminal helix-turn-helix" evidence="1">
    <location>
        <begin position="305"/>
        <end position="361"/>
    </location>
</feature>
<protein>
    <submittedName>
        <fullName evidence="2">PucR family transcriptional regulator</fullName>
    </submittedName>
</protein>
<sequence>MRSAESIQQQLQQIMGTPFGIVSLADSLEPALSDFFKKDKSDSGSFPTSFIFDELVYFPHYIGLEDAIAFTVNEHQITLRERHLIEALLAGLQTRPLQSHKSRLSEEERMRQFGQWLQQQNIEESGLPPADLNLSDDLVNRMVPLLLQGDGLQVSYSQLNKLLDSYLGGDVLLVPLEQREWLMLASESLVLGGEDERDKDLSEPVEEVLTAFALGLYELIASEWGGVFHISISRPFLPTEGLPGILSLLRETLHLGELFHVSEHIHLPWELRLERLLYSIPDEQRQGFIQQDGINSGLFGDAETLSTLDTFFQLDCNVSETAKRLYVHRNTLIYRLDKIKQETGLDVRTFNDAVLVRLILLLYKVTKSK</sequence>